<evidence type="ECO:0000313" key="2">
    <source>
        <dbReference type="Proteomes" id="UP000015453"/>
    </source>
</evidence>
<accession>S8DII0</accession>
<sequence>YLKVATDESEAALSSLVNSLILSMDENDLHPSSSSSSSPESPCNAASIGCMRFHLVKLMRLSGYDAGVCTSRWHGRGNVPGGDHEYIDVVMRRKDGGEERVIVELDFRSHFEIARAVESYDVILKSLPATFVGSYLKLKEFLEAMAEAGRCSLRLNSMTLPPWRSLAYLQAKWDSAYTRTTDP</sequence>
<dbReference type="AlphaFoldDB" id="S8DII0"/>
<gene>
    <name evidence="1" type="ORF">M569_12167</name>
</gene>
<reference evidence="1 2" key="1">
    <citation type="journal article" date="2013" name="BMC Genomics">
        <title>The miniature genome of a carnivorous plant Genlisea aurea contains a low number of genes and short non-coding sequences.</title>
        <authorList>
            <person name="Leushkin E.V."/>
            <person name="Sutormin R.A."/>
            <person name="Nabieva E.R."/>
            <person name="Penin A.A."/>
            <person name="Kondrashov A.S."/>
            <person name="Logacheva M.D."/>
        </authorList>
    </citation>
    <scope>NUCLEOTIDE SEQUENCE [LARGE SCALE GENOMIC DNA]</scope>
</reference>
<proteinExistence type="predicted"/>
<feature type="non-terminal residue" evidence="1">
    <location>
        <position position="183"/>
    </location>
</feature>
<name>S8DII0_9LAMI</name>
<dbReference type="Pfam" id="PF04720">
    <property type="entry name" value="PDDEXK_6"/>
    <property type="match status" value="1"/>
</dbReference>
<dbReference type="EMBL" id="AUSU01006015">
    <property type="protein sequence ID" value="EPS62623.1"/>
    <property type="molecule type" value="Genomic_DNA"/>
</dbReference>
<feature type="non-terminal residue" evidence="1">
    <location>
        <position position="1"/>
    </location>
</feature>
<dbReference type="NCBIfam" id="TIGR01615">
    <property type="entry name" value="A_thal_3542"/>
    <property type="match status" value="1"/>
</dbReference>
<dbReference type="PANTHER" id="PTHR31579:SF39">
    <property type="entry name" value="OS01G0973600 PROTEIN"/>
    <property type="match status" value="1"/>
</dbReference>
<organism evidence="1 2">
    <name type="scientific">Genlisea aurea</name>
    <dbReference type="NCBI Taxonomy" id="192259"/>
    <lineage>
        <taxon>Eukaryota</taxon>
        <taxon>Viridiplantae</taxon>
        <taxon>Streptophyta</taxon>
        <taxon>Embryophyta</taxon>
        <taxon>Tracheophyta</taxon>
        <taxon>Spermatophyta</taxon>
        <taxon>Magnoliopsida</taxon>
        <taxon>eudicotyledons</taxon>
        <taxon>Gunneridae</taxon>
        <taxon>Pentapetalae</taxon>
        <taxon>asterids</taxon>
        <taxon>lamiids</taxon>
        <taxon>Lamiales</taxon>
        <taxon>Lentibulariaceae</taxon>
        <taxon>Genlisea</taxon>
    </lineage>
</organism>
<keyword evidence="2" id="KW-1185">Reference proteome</keyword>
<dbReference type="PANTHER" id="PTHR31579">
    <property type="entry name" value="OS03G0796600 PROTEIN"/>
    <property type="match status" value="1"/>
</dbReference>
<dbReference type="OrthoDB" id="691424at2759"/>
<dbReference type="InterPro" id="IPR006502">
    <property type="entry name" value="PDDEXK-like"/>
</dbReference>
<evidence type="ECO:0000313" key="1">
    <source>
        <dbReference type="EMBL" id="EPS62623.1"/>
    </source>
</evidence>
<dbReference type="Proteomes" id="UP000015453">
    <property type="component" value="Unassembled WGS sequence"/>
</dbReference>
<comment type="caution">
    <text evidence="1">The sequence shown here is derived from an EMBL/GenBank/DDBJ whole genome shotgun (WGS) entry which is preliminary data.</text>
</comment>
<protein>
    <submittedName>
        <fullName evidence="1">Uncharacterized protein</fullName>
    </submittedName>
</protein>